<comment type="subcellular location">
    <subcellularLocation>
        <location evidence="10">Cell inner membrane</location>
        <topology evidence="10">Multi-pass membrane protein</topology>
    </subcellularLocation>
    <subcellularLocation>
        <location evidence="1">Cell membrane</location>
        <topology evidence="1">Multi-pass membrane protein</topology>
    </subcellularLocation>
</comment>
<evidence type="ECO:0000256" key="8">
    <source>
        <dbReference type="ARBA" id="ARBA00022989"/>
    </source>
</evidence>
<dbReference type="Gene3D" id="1.10.3720.10">
    <property type="entry name" value="MetI-like"/>
    <property type="match status" value="1"/>
</dbReference>
<feature type="transmembrane region" description="Helical" evidence="10">
    <location>
        <begin position="117"/>
        <end position="141"/>
    </location>
</feature>
<sequence length="296" mass="31974">MSAVQLPAKDFKRADALYRRRKITNLIAVALANLAALFGLLFLGWILWTLVSKGMASLNLNLFTMDQPPPMEEGGMRNAIIGSLMMCGMGILIGTPLGIAAGTWLAEYGNRTKLGTVVRFVNDILLSAPSIVLGLFVYAMFVMTTGGRFSAIAGALALAFIVLPVVVRTTDEMLRLVPITMREAALSLGVPQWKVTMQVLYRSALPGIVTGVLLALARISGETAPLLFTAFGNEFFSLDPTGAMSAVPLVMYKFAGSGFENWEKIAWAGALVITLFVLFVSLLARTLLLRNKISHD</sequence>
<dbReference type="InterPro" id="IPR000515">
    <property type="entry name" value="MetI-like"/>
</dbReference>
<feature type="transmembrane region" description="Helical" evidence="10">
    <location>
        <begin position="26"/>
        <end position="48"/>
    </location>
</feature>
<proteinExistence type="inferred from homology"/>
<evidence type="ECO:0000313" key="13">
    <source>
        <dbReference type="Proteomes" id="UP000241788"/>
    </source>
</evidence>
<dbReference type="GO" id="GO:0005886">
    <property type="term" value="C:plasma membrane"/>
    <property type="evidence" value="ECO:0007669"/>
    <property type="project" value="UniProtKB-SubCell"/>
</dbReference>
<keyword evidence="8 10" id="KW-1133">Transmembrane helix</keyword>
<dbReference type="InterPro" id="IPR005672">
    <property type="entry name" value="Phosphate_PstA"/>
</dbReference>
<dbReference type="EMBL" id="FTLW01000001">
    <property type="protein sequence ID" value="SIQ00168.1"/>
    <property type="molecule type" value="Genomic_DNA"/>
</dbReference>
<keyword evidence="6" id="KW-0592">Phosphate transport</keyword>
<evidence type="ECO:0000256" key="9">
    <source>
        <dbReference type="ARBA" id="ARBA00023136"/>
    </source>
</evidence>
<organism evidence="12 13">
    <name type="scientific">Solilutibacter tolerans</name>
    <dbReference type="NCBI Taxonomy" id="1604334"/>
    <lineage>
        <taxon>Bacteria</taxon>
        <taxon>Pseudomonadati</taxon>
        <taxon>Pseudomonadota</taxon>
        <taxon>Gammaproteobacteria</taxon>
        <taxon>Lysobacterales</taxon>
        <taxon>Lysobacteraceae</taxon>
        <taxon>Solilutibacter</taxon>
    </lineage>
</organism>
<keyword evidence="4" id="KW-0813">Transport</keyword>
<dbReference type="AlphaFoldDB" id="A0A1N6P6Y3"/>
<evidence type="ECO:0000256" key="5">
    <source>
        <dbReference type="ARBA" id="ARBA00022475"/>
    </source>
</evidence>
<evidence type="ECO:0000256" key="1">
    <source>
        <dbReference type="ARBA" id="ARBA00004651"/>
    </source>
</evidence>
<evidence type="ECO:0000313" key="12">
    <source>
        <dbReference type="EMBL" id="SIQ00168.1"/>
    </source>
</evidence>
<feature type="transmembrane region" description="Helical" evidence="10">
    <location>
        <begin position="199"/>
        <end position="219"/>
    </location>
</feature>
<evidence type="ECO:0000256" key="10">
    <source>
        <dbReference type="RuleBase" id="RU363043"/>
    </source>
</evidence>
<dbReference type="InterPro" id="IPR051408">
    <property type="entry name" value="Phosphate_transprt_permease"/>
</dbReference>
<dbReference type="STRING" id="1604334.SAMN05421546_0512"/>
<keyword evidence="13" id="KW-1185">Reference proteome</keyword>
<dbReference type="PROSITE" id="PS50928">
    <property type="entry name" value="ABC_TM1"/>
    <property type="match status" value="1"/>
</dbReference>
<feature type="transmembrane region" description="Helical" evidence="10">
    <location>
        <begin position="79"/>
        <end position="105"/>
    </location>
</feature>
<feature type="transmembrane region" description="Helical" evidence="10">
    <location>
        <begin position="147"/>
        <end position="167"/>
    </location>
</feature>
<dbReference type="SUPFAM" id="SSF161098">
    <property type="entry name" value="MetI-like"/>
    <property type="match status" value="1"/>
</dbReference>
<evidence type="ECO:0000259" key="11">
    <source>
        <dbReference type="PROSITE" id="PS50928"/>
    </source>
</evidence>
<reference evidence="13" key="1">
    <citation type="submission" date="2017-01" db="EMBL/GenBank/DDBJ databases">
        <authorList>
            <person name="Varghese N."/>
            <person name="Submissions S."/>
        </authorList>
    </citation>
    <scope>NUCLEOTIDE SEQUENCE [LARGE SCALE GENOMIC DNA]</scope>
    <source>
        <strain evidence="13">UM1</strain>
    </source>
</reference>
<accession>A0A1N6P6Y3</accession>
<evidence type="ECO:0000256" key="4">
    <source>
        <dbReference type="ARBA" id="ARBA00022448"/>
    </source>
</evidence>
<evidence type="ECO:0000256" key="7">
    <source>
        <dbReference type="ARBA" id="ARBA00022692"/>
    </source>
</evidence>
<comment type="similarity">
    <text evidence="2 10">Belongs to the binding-protein-dependent transport system permease family. CysTW subfamily.</text>
</comment>
<dbReference type="Pfam" id="PF00528">
    <property type="entry name" value="BPD_transp_1"/>
    <property type="match status" value="1"/>
</dbReference>
<dbReference type="RefSeq" id="WP_076584938.1">
    <property type="nucleotide sequence ID" value="NZ_FTLW01000001.1"/>
</dbReference>
<dbReference type="PANTHER" id="PTHR42922:SF1">
    <property type="entry name" value="PHOSPHATE TRANSPORT SYSTEM PERMEASE PROTEIN PSTA"/>
    <property type="match status" value="1"/>
</dbReference>
<keyword evidence="5 10" id="KW-1003">Cell membrane</keyword>
<keyword evidence="7 10" id="KW-0812">Transmembrane</keyword>
<gene>
    <name evidence="12" type="ORF">SAMN05421546_0512</name>
</gene>
<evidence type="ECO:0000256" key="6">
    <source>
        <dbReference type="ARBA" id="ARBA00022592"/>
    </source>
</evidence>
<feature type="domain" description="ABC transmembrane type-1" evidence="11">
    <location>
        <begin position="80"/>
        <end position="284"/>
    </location>
</feature>
<dbReference type="CDD" id="cd06261">
    <property type="entry name" value="TM_PBP2"/>
    <property type="match status" value="1"/>
</dbReference>
<dbReference type="GO" id="GO:0035435">
    <property type="term" value="P:phosphate ion transmembrane transport"/>
    <property type="evidence" value="ECO:0007669"/>
    <property type="project" value="InterPro"/>
</dbReference>
<keyword evidence="9 10" id="KW-0472">Membrane</keyword>
<dbReference type="InterPro" id="IPR035906">
    <property type="entry name" value="MetI-like_sf"/>
</dbReference>
<dbReference type="Proteomes" id="UP000241788">
    <property type="component" value="Unassembled WGS sequence"/>
</dbReference>
<dbReference type="GO" id="GO:0005315">
    <property type="term" value="F:phosphate transmembrane transporter activity"/>
    <property type="evidence" value="ECO:0007669"/>
    <property type="project" value="InterPro"/>
</dbReference>
<evidence type="ECO:0000256" key="2">
    <source>
        <dbReference type="ARBA" id="ARBA00007069"/>
    </source>
</evidence>
<dbReference type="OrthoDB" id="9775069at2"/>
<evidence type="ECO:0000256" key="3">
    <source>
        <dbReference type="ARBA" id="ARBA00016864"/>
    </source>
</evidence>
<name>A0A1N6P6Y3_9GAMM</name>
<feature type="transmembrane region" description="Helical" evidence="10">
    <location>
        <begin position="265"/>
        <end position="288"/>
    </location>
</feature>
<dbReference type="PANTHER" id="PTHR42922">
    <property type="entry name" value="PHOSPHATE TRANSPORT SYSTEM PERMEASE PROTEIN PSTA"/>
    <property type="match status" value="1"/>
</dbReference>
<protein>
    <recommendedName>
        <fullName evidence="3 10">Phosphate transport system permease protein PstA</fullName>
    </recommendedName>
</protein>
<dbReference type="NCBIfam" id="TIGR00974">
    <property type="entry name" value="3a0107s02c"/>
    <property type="match status" value="1"/>
</dbReference>